<feature type="compositionally biased region" description="Polar residues" evidence="1">
    <location>
        <begin position="78"/>
        <end position="92"/>
    </location>
</feature>
<dbReference type="RefSeq" id="XP_024581761.1">
    <property type="nucleotide sequence ID" value="XM_024716132.1"/>
</dbReference>
<evidence type="ECO:0000313" key="3">
    <source>
        <dbReference type="Proteomes" id="UP000054928"/>
    </source>
</evidence>
<name>A0A0P1AVE0_PLAHL</name>
<proteinExistence type="predicted"/>
<evidence type="ECO:0000256" key="1">
    <source>
        <dbReference type="SAM" id="MobiDB-lite"/>
    </source>
</evidence>
<feature type="region of interest" description="Disordered" evidence="1">
    <location>
        <begin position="66"/>
        <end position="92"/>
    </location>
</feature>
<keyword evidence="3" id="KW-1185">Reference proteome</keyword>
<accession>A0A0P1AVE0</accession>
<reference evidence="3" key="1">
    <citation type="submission" date="2014-09" db="EMBL/GenBank/DDBJ databases">
        <authorList>
            <person name="Sharma Rahul"/>
            <person name="Thines Marco"/>
        </authorList>
    </citation>
    <scope>NUCLEOTIDE SEQUENCE [LARGE SCALE GENOMIC DNA]</scope>
</reference>
<organism evidence="2 3">
    <name type="scientific">Plasmopara halstedii</name>
    <name type="common">Downy mildew of sunflower</name>
    <dbReference type="NCBI Taxonomy" id="4781"/>
    <lineage>
        <taxon>Eukaryota</taxon>
        <taxon>Sar</taxon>
        <taxon>Stramenopiles</taxon>
        <taxon>Oomycota</taxon>
        <taxon>Peronosporomycetes</taxon>
        <taxon>Peronosporales</taxon>
        <taxon>Peronosporaceae</taxon>
        <taxon>Plasmopara</taxon>
    </lineage>
</organism>
<dbReference type="EMBL" id="CCYD01001572">
    <property type="protein sequence ID" value="CEG45392.1"/>
    <property type="molecule type" value="Genomic_DNA"/>
</dbReference>
<protein>
    <submittedName>
        <fullName evidence="2">Uncharacterized protein</fullName>
    </submittedName>
</protein>
<dbReference type="AlphaFoldDB" id="A0A0P1AVE0"/>
<dbReference type="Proteomes" id="UP000054928">
    <property type="component" value="Unassembled WGS sequence"/>
</dbReference>
<evidence type="ECO:0000313" key="2">
    <source>
        <dbReference type="EMBL" id="CEG45392.1"/>
    </source>
</evidence>
<dbReference type="GeneID" id="36396746"/>
<sequence>MGELVLACGAHFAHSQARGLHRFLPILLCRTNDFKPSKVARGAWLAPCTLNMMHKQALKRLIKKSEIPESAKNHNNKKQALSTSSETPISGT</sequence>